<evidence type="ECO:0000313" key="2">
    <source>
        <dbReference type="Proteomes" id="UP001529510"/>
    </source>
</evidence>
<dbReference type="EMBL" id="JAMKFB020000012">
    <property type="protein sequence ID" value="KAL0179385.1"/>
    <property type="molecule type" value="Genomic_DNA"/>
</dbReference>
<accession>A0ABD0PZE0</accession>
<proteinExistence type="predicted"/>
<name>A0ABD0PZE0_CIRMR</name>
<protein>
    <submittedName>
        <fullName evidence="1">Uncharacterized protein</fullName>
    </submittedName>
</protein>
<sequence>GNVITLLLLTGATGLVSWMYFTWTDDFTHTLVSRSETLTQPKVLQEVQVLS</sequence>
<reference evidence="1 2" key="1">
    <citation type="submission" date="2024-05" db="EMBL/GenBank/DDBJ databases">
        <title>Genome sequencing and assembly of Indian major carp, Cirrhinus mrigala (Hamilton, 1822).</title>
        <authorList>
            <person name="Mohindra V."/>
            <person name="Chowdhury L.M."/>
            <person name="Lal K."/>
            <person name="Jena J.K."/>
        </authorList>
    </citation>
    <scope>NUCLEOTIDE SEQUENCE [LARGE SCALE GENOMIC DNA]</scope>
    <source>
        <strain evidence="1">CM1030</strain>
        <tissue evidence="1">Blood</tissue>
    </source>
</reference>
<dbReference type="Proteomes" id="UP001529510">
    <property type="component" value="Unassembled WGS sequence"/>
</dbReference>
<gene>
    <name evidence="1" type="ORF">M9458_024827</name>
</gene>
<dbReference type="AlphaFoldDB" id="A0ABD0PZE0"/>
<keyword evidence="2" id="KW-1185">Reference proteome</keyword>
<comment type="caution">
    <text evidence="1">The sequence shown here is derived from an EMBL/GenBank/DDBJ whole genome shotgun (WGS) entry which is preliminary data.</text>
</comment>
<feature type="non-terminal residue" evidence="1">
    <location>
        <position position="1"/>
    </location>
</feature>
<organism evidence="1 2">
    <name type="scientific">Cirrhinus mrigala</name>
    <name type="common">Mrigala</name>
    <dbReference type="NCBI Taxonomy" id="683832"/>
    <lineage>
        <taxon>Eukaryota</taxon>
        <taxon>Metazoa</taxon>
        <taxon>Chordata</taxon>
        <taxon>Craniata</taxon>
        <taxon>Vertebrata</taxon>
        <taxon>Euteleostomi</taxon>
        <taxon>Actinopterygii</taxon>
        <taxon>Neopterygii</taxon>
        <taxon>Teleostei</taxon>
        <taxon>Ostariophysi</taxon>
        <taxon>Cypriniformes</taxon>
        <taxon>Cyprinidae</taxon>
        <taxon>Labeoninae</taxon>
        <taxon>Labeonini</taxon>
        <taxon>Cirrhinus</taxon>
    </lineage>
</organism>
<feature type="non-terminal residue" evidence="1">
    <location>
        <position position="51"/>
    </location>
</feature>
<evidence type="ECO:0000313" key="1">
    <source>
        <dbReference type="EMBL" id="KAL0179385.1"/>
    </source>
</evidence>